<feature type="transmembrane region" description="Helical" evidence="1">
    <location>
        <begin position="164"/>
        <end position="182"/>
    </location>
</feature>
<dbReference type="Proteomes" id="UP000196082">
    <property type="component" value="Unassembled WGS sequence"/>
</dbReference>
<keyword evidence="1" id="KW-1133">Transmembrane helix</keyword>
<dbReference type="OrthoDB" id="5676588at2"/>
<protein>
    <submittedName>
        <fullName evidence="4">TraX family protein</fullName>
    </submittedName>
</protein>
<evidence type="ECO:0000313" key="4">
    <source>
        <dbReference type="EMBL" id="POG11386.1"/>
    </source>
</evidence>
<organism evidence="4 6">
    <name type="scientific">Pseudomonas putida</name>
    <name type="common">Arthrobacter siderocapsulatus</name>
    <dbReference type="NCBI Taxonomy" id="303"/>
    <lineage>
        <taxon>Bacteria</taxon>
        <taxon>Pseudomonadati</taxon>
        <taxon>Pseudomonadota</taxon>
        <taxon>Gammaproteobacteria</taxon>
        <taxon>Pseudomonadales</taxon>
        <taxon>Pseudomonadaceae</taxon>
        <taxon>Pseudomonas</taxon>
    </lineage>
</organism>
<dbReference type="Proteomes" id="UP001217741">
    <property type="component" value="Unassembled WGS sequence"/>
</dbReference>
<dbReference type="Proteomes" id="UP000237230">
    <property type="component" value="Unassembled WGS sequence"/>
</dbReference>
<evidence type="ECO:0000256" key="1">
    <source>
        <dbReference type="SAM" id="Phobius"/>
    </source>
</evidence>
<dbReference type="AlphaFoldDB" id="A0A0P7CTU5"/>
<accession>A0A0P7CTU5</accession>
<dbReference type="Pfam" id="PF05857">
    <property type="entry name" value="TraX"/>
    <property type="match status" value="1"/>
</dbReference>
<dbReference type="EMBL" id="NFSB01000088">
    <property type="protein sequence ID" value="OUM25439.1"/>
    <property type="molecule type" value="Genomic_DNA"/>
</dbReference>
<name>A0A0P7CTU5_PSEPU</name>
<comment type="caution">
    <text evidence="4">The sequence shown here is derived from an EMBL/GenBank/DDBJ whole genome shotgun (WGS) entry which is preliminary data.</text>
</comment>
<reference evidence="4 6" key="1">
    <citation type="submission" date="2016-08" db="EMBL/GenBank/DDBJ databases">
        <authorList>
            <person name="Seilhamer J.J."/>
        </authorList>
    </citation>
    <scope>NUCLEOTIDE SEQUENCE [LARGE SCALE GENOMIC DNA]</scope>
    <source>
        <strain evidence="4 6">KH-21-114</strain>
    </source>
</reference>
<feature type="transmembrane region" description="Helical" evidence="1">
    <location>
        <begin position="194"/>
        <end position="213"/>
    </location>
</feature>
<reference evidence="3 5" key="2">
    <citation type="submission" date="2017-05" db="EMBL/GenBank/DDBJ databases">
        <title>Whole genome sequence of Pseudomonas putida isolate 1312 commercialized as a biostimulant.</title>
        <authorList>
            <person name="Crovadore J."/>
            <person name="Blanc P."/>
            <person name="Chablais R."/>
            <person name="Cochard B."/>
            <person name="Grizard D."/>
            <person name="Lefort F."/>
        </authorList>
    </citation>
    <scope>NUCLEOTIDE SEQUENCE [LARGE SCALE GENOMIC DNA]</scope>
    <source>
        <strain evidence="3 5">1312</strain>
    </source>
</reference>
<dbReference type="InterPro" id="IPR008875">
    <property type="entry name" value="TraX"/>
</dbReference>
<feature type="transmembrane region" description="Helical" evidence="1">
    <location>
        <begin position="100"/>
        <end position="117"/>
    </location>
</feature>
<gene>
    <name evidence="3" type="ORF">B8W72_24735</name>
    <name evidence="4" type="ORF">BGP84_17210</name>
    <name evidence="2" type="ORF">P3W50_04185</name>
</gene>
<dbReference type="EMBL" id="JARJLO010000053">
    <property type="protein sequence ID" value="MDF3869661.1"/>
    <property type="molecule type" value="Genomic_DNA"/>
</dbReference>
<keyword evidence="1" id="KW-0472">Membrane</keyword>
<evidence type="ECO:0000313" key="2">
    <source>
        <dbReference type="EMBL" id="MDF3869661.1"/>
    </source>
</evidence>
<dbReference type="RefSeq" id="WP_028700066.1">
    <property type="nucleotide sequence ID" value="NZ_BBQL01000044.1"/>
</dbReference>
<keyword evidence="1" id="KW-0812">Transmembrane</keyword>
<reference evidence="2" key="4">
    <citation type="submission" date="2023-03" db="EMBL/GenBank/DDBJ databases">
        <title>Draft assemblies of triclosan tolerant bacteria isolated from returned activated sludge.</title>
        <authorList>
            <person name="Van Hamelsveld S."/>
        </authorList>
    </citation>
    <scope>NUCLEOTIDE SEQUENCE</scope>
    <source>
        <strain evidence="2">GW210012_S60</strain>
    </source>
</reference>
<evidence type="ECO:0000313" key="5">
    <source>
        <dbReference type="Proteomes" id="UP000196082"/>
    </source>
</evidence>
<reference evidence="4 6" key="3">
    <citation type="submission" date="2018-03" db="EMBL/GenBank/DDBJ databases">
        <title>Draft genome of Pseudomonas putida strain KH-21-114.</title>
        <authorList>
            <person name="Yoshizawa S."/>
            <person name="Khan N.H."/>
            <person name="Nishimura M."/>
            <person name="Chiura H.X."/>
            <person name="Ogura Y."/>
            <person name="Hayashi T."/>
            <person name="Kogure K."/>
        </authorList>
    </citation>
    <scope>NUCLEOTIDE SEQUENCE [LARGE SCALE GENOMIC DNA]</scope>
    <source>
        <strain evidence="4 6">KH-21-114</strain>
    </source>
</reference>
<evidence type="ECO:0000313" key="6">
    <source>
        <dbReference type="Proteomes" id="UP000237230"/>
    </source>
</evidence>
<dbReference type="EMBL" id="MINH01000019">
    <property type="protein sequence ID" value="POG11386.1"/>
    <property type="molecule type" value="Genomic_DNA"/>
</dbReference>
<proteinExistence type="predicted"/>
<evidence type="ECO:0000313" key="3">
    <source>
        <dbReference type="EMBL" id="OUM25439.1"/>
    </source>
</evidence>
<sequence length="244" mass="26744">MTFDIARSAAERHTGQDLIKWIALLTMVLDHMRLAWPASSDLFVLGRLSFPLFCLAVAINVSRNQPGEIFTRSNGRYLASLVVFAALSEVPYRLVSTSGTFNVLVTLALGLLVAWGVQHRTLESLVMAGGAILAGYLLSEPLMYGFYGVFVPAALVLAIKRPELFALLPVALCVTVNSRTGLFEQAAQLEPFAVLALLIAALAPLLGLALFWARLPFKILPVTQWSYWFYPGHLLAMLGIRNLL</sequence>